<dbReference type="Proteomes" id="UP001562178">
    <property type="component" value="Unassembled WGS sequence"/>
</dbReference>
<dbReference type="InterPro" id="IPR002711">
    <property type="entry name" value="HNH"/>
</dbReference>
<dbReference type="InterPro" id="IPR003615">
    <property type="entry name" value="HNH_nuc"/>
</dbReference>
<dbReference type="SMART" id="SM00507">
    <property type="entry name" value="HNHc"/>
    <property type="match status" value="1"/>
</dbReference>
<evidence type="ECO:0000313" key="2">
    <source>
        <dbReference type="EMBL" id="MEY2251599.1"/>
    </source>
</evidence>
<keyword evidence="2" id="KW-0378">Hydrolase</keyword>
<dbReference type="EMBL" id="JBGBDC010000004">
    <property type="protein sequence ID" value="MEY2251599.1"/>
    <property type="molecule type" value="Genomic_DNA"/>
</dbReference>
<organism evidence="2 3">
    <name type="scientific">Comamonas sediminis</name>
    <dbReference type="NCBI Taxonomy" id="1783360"/>
    <lineage>
        <taxon>Bacteria</taxon>
        <taxon>Pseudomonadati</taxon>
        <taxon>Pseudomonadota</taxon>
        <taxon>Betaproteobacteria</taxon>
        <taxon>Burkholderiales</taxon>
        <taxon>Comamonadaceae</taxon>
        <taxon>Comamonas</taxon>
    </lineage>
</organism>
<dbReference type="GO" id="GO:0004519">
    <property type="term" value="F:endonuclease activity"/>
    <property type="evidence" value="ECO:0007669"/>
    <property type="project" value="UniProtKB-KW"/>
</dbReference>
<reference evidence="2 3" key="1">
    <citation type="journal article" date="2016" name="Int. J. Syst. Evol. Microbiol.">
        <title>Description of Comamonas sediminis sp. nov., isolated from lagoon sediments.</title>
        <authorList>
            <person name="Subhash Y."/>
            <person name="Bang J.J."/>
            <person name="You T.H."/>
            <person name="Lee S.S."/>
        </authorList>
    </citation>
    <scope>NUCLEOTIDE SEQUENCE [LARGE SCALE GENOMIC DNA]</scope>
    <source>
        <strain evidence="2 3">JCM 31169</strain>
    </source>
</reference>
<dbReference type="Pfam" id="PF01844">
    <property type="entry name" value="HNH"/>
    <property type="match status" value="1"/>
</dbReference>
<protein>
    <submittedName>
        <fullName evidence="2">HNH endonuclease</fullName>
    </submittedName>
</protein>
<feature type="domain" description="HNH nuclease" evidence="1">
    <location>
        <begin position="253"/>
        <end position="312"/>
    </location>
</feature>
<comment type="caution">
    <text evidence="2">The sequence shown here is derived from an EMBL/GenBank/DDBJ whole genome shotgun (WGS) entry which is preliminary data.</text>
</comment>
<gene>
    <name evidence="2" type="ORF">AB7A72_11350</name>
</gene>
<evidence type="ECO:0000259" key="1">
    <source>
        <dbReference type="SMART" id="SM00507"/>
    </source>
</evidence>
<name>A0ABV4B2F0_9BURK</name>
<evidence type="ECO:0000313" key="3">
    <source>
        <dbReference type="Proteomes" id="UP001562178"/>
    </source>
</evidence>
<proteinExistence type="predicted"/>
<keyword evidence="2" id="KW-0255">Endonuclease</keyword>
<dbReference type="CDD" id="cd00085">
    <property type="entry name" value="HNHc"/>
    <property type="match status" value="1"/>
</dbReference>
<keyword evidence="2" id="KW-0540">Nuclease</keyword>
<keyword evidence="3" id="KW-1185">Reference proteome</keyword>
<dbReference type="Gene3D" id="1.10.30.50">
    <property type="match status" value="1"/>
</dbReference>
<accession>A0ABV4B2F0</accession>
<dbReference type="RefSeq" id="WP_369460023.1">
    <property type="nucleotide sequence ID" value="NZ_JBGBDC010000004.1"/>
</dbReference>
<sequence length="337" mass="38031">MVEKFKVFEDDELGYRDWLDQNSNGFVLNSERPPRPNYMRLHTAECHHIKYPATHANTDPFTSRGYMKVCANDPADLLVWMEAKGATKFSHLCSKCGVADLIKIAEKLQSKSTKNDWTEQELRAAVISYLKMQSKELNGEAFSKKQFYEILAGEYGRSSKAFEYRMQNISYVLSLMGRDWIAGLKPAKNVGRKVAHAIESLVLELTHSFNSPFVAFEIEVREKVDDKRQEIPIGNRNPGTTRTEVTQFIRDPAVKAWVLKQAAGICECCGAYAPFENTDGQPFLEVHHVRKLAAGGSDTVSNAVALCPNCHRAMHYGIKAKELVDLLVCKVIRLIPE</sequence>